<dbReference type="EMBL" id="CADEAL010003923">
    <property type="protein sequence ID" value="CAB1446658.1"/>
    <property type="molecule type" value="Genomic_DNA"/>
</dbReference>
<gene>
    <name evidence="1" type="ORF">PLEPLA_LOCUS34382</name>
</gene>
<dbReference type="Proteomes" id="UP001153269">
    <property type="component" value="Unassembled WGS sequence"/>
</dbReference>
<keyword evidence="2" id="KW-1185">Reference proteome</keyword>
<protein>
    <submittedName>
        <fullName evidence="1">Uncharacterized protein</fullName>
    </submittedName>
</protein>
<name>A0A9N7VBZ1_PLEPL</name>
<evidence type="ECO:0000313" key="2">
    <source>
        <dbReference type="Proteomes" id="UP001153269"/>
    </source>
</evidence>
<evidence type="ECO:0000313" key="1">
    <source>
        <dbReference type="EMBL" id="CAB1446658.1"/>
    </source>
</evidence>
<comment type="caution">
    <text evidence="1">The sequence shown here is derived from an EMBL/GenBank/DDBJ whole genome shotgun (WGS) entry which is preliminary data.</text>
</comment>
<organism evidence="1 2">
    <name type="scientific">Pleuronectes platessa</name>
    <name type="common">European plaice</name>
    <dbReference type="NCBI Taxonomy" id="8262"/>
    <lineage>
        <taxon>Eukaryota</taxon>
        <taxon>Metazoa</taxon>
        <taxon>Chordata</taxon>
        <taxon>Craniata</taxon>
        <taxon>Vertebrata</taxon>
        <taxon>Euteleostomi</taxon>
        <taxon>Actinopterygii</taxon>
        <taxon>Neopterygii</taxon>
        <taxon>Teleostei</taxon>
        <taxon>Neoteleostei</taxon>
        <taxon>Acanthomorphata</taxon>
        <taxon>Carangaria</taxon>
        <taxon>Pleuronectiformes</taxon>
        <taxon>Pleuronectoidei</taxon>
        <taxon>Pleuronectidae</taxon>
        <taxon>Pleuronectes</taxon>
    </lineage>
</organism>
<proteinExistence type="predicted"/>
<dbReference type="AlphaFoldDB" id="A0A9N7VBZ1"/>
<reference evidence="1" key="1">
    <citation type="submission" date="2020-03" db="EMBL/GenBank/DDBJ databases">
        <authorList>
            <person name="Weist P."/>
        </authorList>
    </citation>
    <scope>NUCLEOTIDE SEQUENCE</scope>
</reference>
<sequence>MKGPGRPTLNLPGPQLNDYAAPGPVMNSDQAELLCVSFTVSQEGKNSRSGHRPAWILQRSGPKAGIQESTNLFGTSRLPDRWRIITQDRLTGSGIHSQTRPRFARTSDPDWSFNFNLVTSRSFLHNRAWYVYF</sequence>
<accession>A0A9N7VBZ1</accession>